<dbReference type="SUPFAM" id="SSF51905">
    <property type="entry name" value="FAD/NAD(P)-binding domain"/>
    <property type="match status" value="1"/>
</dbReference>
<dbReference type="InterPro" id="IPR036188">
    <property type="entry name" value="FAD/NAD-bd_sf"/>
</dbReference>
<evidence type="ECO:0000313" key="2">
    <source>
        <dbReference type="EMBL" id="BAK85179.1"/>
    </source>
</evidence>
<dbReference type="AlphaFoldDB" id="G2I3L2"/>
<evidence type="ECO:0000256" key="1">
    <source>
        <dbReference type="SAM" id="MobiDB-lite"/>
    </source>
</evidence>
<reference evidence="3" key="1">
    <citation type="journal article" date="2011" name="J. Bacteriol.">
        <title>Complete genome sequence of NBRC 3288, a unique cellulose-nonproducing strain of Gluconacetobacter xylinus isolated from vinegar.</title>
        <authorList>
            <person name="Ogino H."/>
            <person name="Azuma Y."/>
            <person name="Hosoyama A."/>
            <person name="Nakazawa H."/>
            <person name="Matsutani M."/>
            <person name="Hasegawa A."/>
            <person name="Otsuyama K."/>
            <person name="Matsushita K."/>
            <person name="Fujita N."/>
            <person name="Shirai M."/>
        </authorList>
    </citation>
    <scope>NUCLEOTIDE SEQUENCE [LARGE SCALE GENOMIC DNA]</scope>
    <source>
        <strain evidence="3">NBRC 3288 / BCRC 11682 / LMG 1693</strain>
    </source>
</reference>
<name>G2I3L2_KOMMN</name>
<dbReference type="HOGENOM" id="CLU_045529_0_0_5"/>
<dbReference type="Gene3D" id="3.50.50.60">
    <property type="entry name" value="FAD/NAD(P)-binding domain"/>
    <property type="match status" value="1"/>
</dbReference>
<accession>G2I3L2</accession>
<feature type="compositionally biased region" description="Basic and acidic residues" evidence="1">
    <location>
        <begin position="423"/>
        <end position="436"/>
    </location>
</feature>
<dbReference type="EMBL" id="AP012159">
    <property type="protein sequence ID" value="BAK85179.1"/>
    <property type="molecule type" value="Genomic_DNA"/>
</dbReference>
<dbReference type="PATRIC" id="fig|634177.7.peg.3081"/>
<dbReference type="STRING" id="634177.GLX_27670"/>
<dbReference type="PRINTS" id="PR00368">
    <property type="entry name" value="FADPNR"/>
</dbReference>
<protein>
    <submittedName>
        <fullName evidence="2">Uncharacterized protein</fullName>
    </submittedName>
</protein>
<dbReference type="eggNOG" id="COG2072">
    <property type="taxonomic scope" value="Bacteria"/>
</dbReference>
<proteinExistence type="predicted"/>
<sequence length="436" mass="47190">MPSHPMTPVLIAGGGPAGIALLLAASRMGELPRLLDEGLTLVEQGSHIGSGMLGRYVINSDSAAETFVDALTDNPVPELARLCTHPLIERIRSHGRCTLPLRVVAEYLDLVGHVLASLIRKHPASRLLTGWRLTSLRQGERGEWAAYLVSADGAHTQHVTARRVVLALGANQPEQRLYNEPVGDHTLLPKYHDRLMQSDDLLSPTGISRLRSMVMSVKTPRIAIVGGASSALSVARVILRDMADLLMPGHLTMVHKSRLKLFYRTAEEAVADGYTDFGAADICPVSQFVYRFGGLRYDSRDLAMRLMGIADAPPEPRLQTLQITDSNQTTVQAVLDRADAIIACLGYRPQRVMILDRHNHAIPLAMDHPDGSLTGADCGILDETGHEIPGLFGLGLAAGYRPSAAMGGGKKLQRAGQQPVAVAERHWREDPVSTPA</sequence>
<organism evidence="2 3">
    <name type="scientific">Komagataeibacter medellinensis (strain NBRC 3288 / BCRC 11682 / LMG 1693 / Kondo 51)</name>
    <name type="common">Gluconacetobacter medellinensis</name>
    <dbReference type="NCBI Taxonomy" id="634177"/>
    <lineage>
        <taxon>Bacteria</taxon>
        <taxon>Pseudomonadati</taxon>
        <taxon>Pseudomonadota</taxon>
        <taxon>Alphaproteobacteria</taxon>
        <taxon>Acetobacterales</taxon>
        <taxon>Acetobacteraceae</taxon>
        <taxon>Komagataeibacter</taxon>
    </lineage>
</organism>
<dbReference type="Proteomes" id="UP000009044">
    <property type="component" value="Chromosome"/>
</dbReference>
<dbReference type="RefSeq" id="WP_014106667.1">
    <property type="nucleotide sequence ID" value="NC_016027.1"/>
</dbReference>
<dbReference type="KEGG" id="gxy:GLX_27670"/>
<feature type="region of interest" description="Disordered" evidence="1">
    <location>
        <begin position="407"/>
        <end position="436"/>
    </location>
</feature>
<evidence type="ECO:0000313" key="3">
    <source>
        <dbReference type="Proteomes" id="UP000009044"/>
    </source>
</evidence>
<gene>
    <name evidence="2" type="ordered locus">GLX_27670</name>
</gene>